<reference evidence="2 3" key="1">
    <citation type="submission" date="2013-04" db="EMBL/GenBank/DDBJ databases">
        <title>Oceanicola sp. 22II1-22F33 Genome Sequencing.</title>
        <authorList>
            <person name="Lai Q."/>
            <person name="Li G."/>
            <person name="Shao Z."/>
        </authorList>
    </citation>
    <scope>NUCLEOTIDE SEQUENCE [LARGE SCALE GENOMIC DNA]</scope>
    <source>
        <strain evidence="2 3">22II1-22F33</strain>
    </source>
</reference>
<name>A0A225NXY6_9RHOB</name>
<evidence type="ECO:0000313" key="3">
    <source>
        <dbReference type="Proteomes" id="UP000215377"/>
    </source>
</evidence>
<dbReference type="AlphaFoldDB" id="A0A225NXY6"/>
<keyword evidence="3" id="KW-1185">Reference proteome</keyword>
<evidence type="ECO:0000259" key="1">
    <source>
        <dbReference type="Pfam" id="PF13403"/>
    </source>
</evidence>
<sequence length="135" mass="14184">MAGTGVWTLDGVMPVEYLCAGDRIVTRGRGYLRLRATGIVSAVIPLVRVPAHALGPQRPDRDVILPADQALHLRGSLARSLFGTATATVPARALVATGRAELRGMRPVSVIRLDLGTPDILYAAGLEIAGLPEPA</sequence>
<accession>A0A225NXY6</accession>
<dbReference type="InterPro" id="IPR028992">
    <property type="entry name" value="Hedgehog/Intein_dom"/>
</dbReference>
<protein>
    <recommendedName>
        <fullName evidence="1">Hedgehog/Intein (Hint) domain-containing protein</fullName>
    </recommendedName>
</protein>
<proteinExistence type="predicted"/>
<dbReference type="Proteomes" id="UP000215377">
    <property type="component" value="Unassembled WGS sequence"/>
</dbReference>
<organism evidence="2 3">
    <name type="scientific">Marinibacterium profundimaris</name>
    <dbReference type="NCBI Taxonomy" id="1679460"/>
    <lineage>
        <taxon>Bacteria</taxon>
        <taxon>Pseudomonadati</taxon>
        <taxon>Pseudomonadota</taxon>
        <taxon>Alphaproteobacteria</taxon>
        <taxon>Rhodobacterales</taxon>
        <taxon>Paracoccaceae</taxon>
        <taxon>Marinibacterium</taxon>
    </lineage>
</organism>
<dbReference type="Pfam" id="PF13403">
    <property type="entry name" value="Hint_2"/>
    <property type="match status" value="1"/>
</dbReference>
<evidence type="ECO:0000313" key="2">
    <source>
        <dbReference type="EMBL" id="OWU78008.1"/>
    </source>
</evidence>
<dbReference type="EMBL" id="AQQR01000001">
    <property type="protein sequence ID" value="OWU78008.1"/>
    <property type="molecule type" value="Genomic_DNA"/>
</dbReference>
<feature type="domain" description="Hedgehog/Intein (Hint)" evidence="1">
    <location>
        <begin position="2"/>
        <end position="127"/>
    </location>
</feature>
<gene>
    <name evidence="2" type="ORF">ATO3_01130</name>
</gene>
<comment type="caution">
    <text evidence="2">The sequence shown here is derived from an EMBL/GenBank/DDBJ whole genome shotgun (WGS) entry which is preliminary data.</text>
</comment>